<evidence type="ECO:0000313" key="3">
    <source>
        <dbReference type="Proteomes" id="UP000035682"/>
    </source>
</evidence>
<dbReference type="CTD" id="36382190"/>
<dbReference type="GeneID" id="36382190"/>
<gene>
    <name evidence="2 4 5" type="ORF">SRAE_2000446500</name>
</gene>
<reference evidence="2" key="1">
    <citation type="submission" date="2014-09" db="EMBL/GenBank/DDBJ databases">
        <authorList>
            <person name="Aslett A.Martin."/>
        </authorList>
    </citation>
    <scope>NUCLEOTIDE SEQUENCE</scope>
    <source>
        <strain evidence="2">ED321 Heterogonic</strain>
    </source>
</reference>
<name>A0A090LNR9_STRRB</name>
<evidence type="ECO:0000313" key="5">
    <source>
        <dbReference type="WormBase" id="SRAE_2000446500"/>
    </source>
</evidence>
<evidence type="ECO:0000256" key="1">
    <source>
        <dbReference type="SAM" id="Coils"/>
    </source>
</evidence>
<reference evidence="3" key="2">
    <citation type="submission" date="2014-09" db="EMBL/GenBank/DDBJ databases">
        <authorList>
            <person name="Martin A.A."/>
        </authorList>
    </citation>
    <scope>NUCLEOTIDE SEQUENCE</scope>
    <source>
        <strain evidence="3">ED321</strain>
    </source>
</reference>
<proteinExistence type="predicted"/>
<evidence type="ECO:0000313" key="2">
    <source>
        <dbReference type="EMBL" id="CEF69819.1"/>
    </source>
</evidence>
<keyword evidence="1" id="KW-0175">Coiled coil</keyword>
<dbReference type="Proteomes" id="UP000035682">
    <property type="component" value="Unplaced"/>
</dbReference>
<reference evidence="4" key="3">
    <citation type="submission" date="2020-12" db="UniProtKB">
        <authorList>
            <consortium name="WormBaseParasite"/>
        </authorList>
    </citation>
    <scope>IDENTIFICATION</scope>
</reference>
<keyword evidence="3" id="KW-1185">Reference proteome</keyword>
<dbReference type="AlphaFoldDB" id="A0A090LNR9"/>
<organism evidence="2">
    <name type="scientific">Strongyloides ratti</name>
    <name type="common">Parasitic roundworm</name>
    <dbReference type="NCBI Taxonomy" id="34506"/>
    <lineage>
        <taxon>Eukaryota</taxon>
        <taxon>Metazoa</taxon>
        <taxon>Ecdysozoa</taxon>
        <taxon>Nematoda</taxon>
        <taxon>Chromadorea</taxon>
        <taxon>Rhabditida</taxon>
        <taxon>Tylenchina</taxon>
        <taxon>Panagrolaimomorpha</taxon>
        <taxon>Strongyloidoidea</taxon>
        <taxon>Strongyloididae</taxon>
        <taxon>Strongyloides</taxon>
    </lineage>
</organism>
<dbReference type="WBParaSite" id="SRAE_2000446500.1">
    <property type="protein sequence ID" value="SRAE_2000446500.1"/>
    <property type="gene ID" value="WBGene00264697"/>
</dbReference>
<feature type="coiled-coil region" evidence="1">
    <location>
        <begin position="582"/>
        <end position="655"/>
    </location>
</feature>
<protein>
    <submittedName>
        <fullName evidence="2 4">Uncharacterized protein</fullName>
    </submittedName>
</protein>
<dbReference type="EMBL" id="LN609529">
    <property type="protein sequence ID" value="CEF69819.1"/>
    <property type="molecule type" value="Genomic_DNA"/>
</dbReference>
<evidence type="ECO:0000313" key="4">
    <source>
        <dbReference type="WBParaSite" id="SRAE_2000446500.1"/>
    </source>
</evidence>
<dbReference type="RefSeq" id="XP_024509018.1">
    <property type="nucleotide sequence ID" value="XM_024643338.1"/>
</dbReference>
<accession>A0A090LNR9</accession>
<dbReference type="WormBase" id="SRAE_2000446500">
    <property type="protein sequence ID" value="SRP00478"/>
    <property type="gene ID" value="WBGene00264697"/>
</dbReference>
<sequence length="657" mass="76496">MMGTLKKDIENTLEIVDEYQYLNQESGLDKLEFSLDNILAYISDIKDMSELYHTNKLISLMYSTMLVKISTPKIKQNAFNLLMESLLVVLKDNEDLRLLFVNDYDMITTISKSIHLYTDKDDDVEAFLENILNVLQILSIEGFTVSDEGILDDLLQFLIELLVKRENNNIRKFSSRLITNICFTYPQCSKIVLANSSFNSGKKILFNDVVFQVPSIMTSFMSFLIRFDNMAKQNLSVNDNLLKILLFSFNALKTDETYLKVYVGRFIIFLIFDENFNLSKLGETWSTKKYAKMSIKETFKILPTISKRSEDLGVMYRLLHDFCSNKKVKEIVYDIVKEEVKNQNNSLFNCHVINEIFKVASNYNLPRRIPEETRINGGHFICKMIEESIKRNEKIYCEGKKNNLLEYLKSLVTGPVTDVYETPERIRVEKLILFLKLCISLSADKSFADDIPKIFTNRVADQIYELPTKYFPRMKLFLRHKGETVENKILNSIRLIPFLLKALNAYEKCAESLNYILSKLEIAEFLSVGLMSRNLELMKEVICCFEISLPPHIVRQIVGVVKNFIDSDKVNIESISCTQDTVKELKEQLDDTFKVCESYKSQIDKLKEEMEELKENHQKIYLEQSKMYDDLKKSMEKVTLENQLLSNLKENMKNLLL</sequence>